<dbReference type="EMBL" id="GL349441">
    <property type="protein sequence ID" value="KNC56331.1"/>
    <property type="molecule type" value="Genomic_DNA"/>
</dbReference>
<dbReference type="Gene3D" id="3.80.10.10">
    <property type="entry name" value="Ribonuclease Inhibitor"/>
    <property type="match status" value="1"/>
</dbReference>
<dbReference type="RefSeq" id="XP_013760848.1">
    <property type="nucleotide sequence ID" value="XM_013905394.1"/>
</dbReference>
<dbReference type="GO" id="GO:0006913">
    <property type="term" value="P:nucleocytoplasmic transport"/>
    <property type="evidence" value="ECO:0007669"/>
    <property type="project" value="TreeGrafter"/>
</dbReference>
<feature type="region of interest" description="Disordered" evidence="4">
    <location>
        <begin position="764"/>
        <end position="798"/>
    </location>
</feature>
<feature type="compositionally biased region" description="Low complexity" evidence="4">
    <location>
        <begin position="808"/>
        <end position="826"/>
    </location>
</feature>
<dbReference type="Pfam" id="PF13516">
    <property type="entry name" value="LRR_6"/>
    <property type="match status" value="4"/>
</dbReference>
<dbReference type="SUPFAM" id="SSF52047">
    <property type="entry name" value="RNI-like"/>
    <property type="match status" value="1"/>
</dbReference>
<feature type="compositionally biased region" description="Basic residues" evidence="4">
    <location>
        <begin position="1273"/>
        <end position="1283"/>
    </location>
</feature>
<dbReference type="SUPFAM" id="SSF50729">
    <property type="entry name" value="PH domain-like"/>
    <property type="match status" value="1"/>
</dbReference>
<dbReference type="GeneID" id="25561987"/>
<evidence type="ECO:0000256" key="1">
    <source>
        <dbReference type="ARBA" id="ARBA00022468"/>
    </source>
</evidence>
<dbReference type="GO" id="GO:0005829">
    <property type="term" value="C:cytosol"/>
    <property type="evidence" value="ECO:0007669"/>
    <property type="project" value="TreeGrafter"/>
</dbReference>
<dbReference type="eggNOG" id="KOG4308">
    <property type="taxonomic scope" value="Eukaryota"/>
</dbReference>
<dbReference type="CDD" id="cd00821">
    <property type="entry name" value="PH"/>
    <property type="match status" value="1"/>
</dbReference>
<dbReference type="GO" id="GO:0048471">
    <property type="term" value="C:perinuclear region of cytoplasm"/>
    <property type="evidence" value="ECO:0007669"/>
    <property type="project" value="TreeGrafter"/>
</dbReference>
<feature type="compositionally biased region" description="Polar residues" evidence="4">
    <location>
        <begin position="1183"/>
        <end position="1212"/>
    </location>
</feature>
<feature type="region of interest" description="Disordered" evidence="4">
    <location>
        <begin position="808"/>
        <end position="827"/>
    </location>
</feature>
<dbReference type="SMART" id="SM00368">
    <property type="entry name" value="LRR_RI"/>
    <property type="match status" value="6"/>
</dbReference>
<evidence type="ECO:0000256" key="2">
    <source>
        <dbReference type="ARBA" id="ARBA00022614"/>
    </source>
</evidence>
<dbReference type="GO" id="GO:0031267">
    <property type="term" value="F:small GTPase binding"/>
    <property type="evidence" value="ECO:0007669"/>
    <property type="project" value="TreeGrafter"/>
</dbReference>
<evidence type="ECO:0000256" key="3">
    <source>
        <dbReference type="ARBA" id="ARBA00022737"/>
    </source>
</evidence>
<evidence type="ECO:0000313" key="6">
    <source>
        <dbReference type="Proteomes" id="UP000054408"/>
    </source>
</evidence>
<dbReference type="PANTHER" id="PTHR24113:SF12">
    <property type="entry name" value="RAN GTPASE-ACTIVATING PROTEIN 1"/>
    <property type="match status" value="1"/>
</dbReference>
<protein>
    <recommendedName>
        <fullName evidence="7">PH domain-containing protein</fullName>
    </recommendedName>
</protein>
<keyword evidence="6" id="KW-1185">Reference proteome</keyword>
<keyword evidence="3" id="KW-0677">Repeat</keyword>
<dbReference type="InterPro" id="IPR032675">
    <property type="entry name" value="LRR_dom_sf"/>
</dbReference>
<dbReference type="STRING" id="461836.A0A0L0DW73"/>
<evidence type="ECO:0000313" key="5">
    <source>
        <dbReference type="EMBL" id="KNC56331.1"/>
    </source>
</evidence>
<feature type="region of interest" description="Disordered" evidence="4">
    <location>
        <begin position="694"/>
        <end position="750"/>
    </location>
</feature>
<keyword evidence="2" id="KW-0433">Leucine-rich repeat</keyword>
<feature type="compositionally biased region" description="Low complexity" evidence="4">
    <location>
        <begin position="729"/>
        <end position="746"/>
    </location>
</feature>
<evidence type="ECO:0000256" key="4">
    <source>
        <dbReference type="SAM" id="MobiDB-lite"/>
    </source>
</evidence>
<feature type="region of interest" description="Disordered" evidence="4">
    <location>
        <begin position="1181"/>
        <end position="1325"/>
    </location>
</feature>
<dbReference type="PANTHER" id="PTHR24113">
    <property type="entry name" value="RAN GTPASE-ACTIVATING PROTEIN 1"/>
    <property type="match status" value="1"/>
</dbReference>
<accession>A0A0L0DW73</accession>
<dbReference type="InterPro" id="IPR027038">
    <property type="entry name" value="RanGap"/>
</dbReference>
<feature type="compositionally biased region" description="Low complexity" evidence="4">
    <location>
        <begin position="308"/>
        <end position="321"/>
    </location>
</feature>
<dbReference type="Gene3D" id="2.30.29.30">
    <property type="entry name" value="Pleckstrin-homology domain (PH domain)/Phosphotyrosine-binding domain (PTB)"/>
    <property type="match status" value="1"/>
</dbReference>
<keyword evidence="1" id="KW-0343">GTPase activation</keyword>
<gene>
    <name evidence="5" type="ORF">AMSG_02301</name>
</gene>
<sequence>MAIGLTAAGLDDALAYDDASGGFIHLLARSAPAVQWLSLAGNALTQAAPIVSALSSLHTLSLRLNVIDDAGLAALGDVLPSSRIAILSLALNAFTANGLAHFARNALPNCRSLVSLDLSGNVVDAAAASALGSAILSLSSLAALSLAACGLDSLAALHLAAILPAARSLLHLNLASNTLSDEGCQFLATALARPVALTHLDLSYNAVSDSGGHALAAPLASVVSAPALAHLSLRGNGIGFSAALALVRSVASAPLDGVLRTQIDLAGNGFSSANIDSLLLAAGPRREDILLIHDPGTAVPQPGTSLPSGSAYATSGTSGLGPTTAPHRPHPLSLNLATHLATKRRLNLDALLAAPFVPEPPEPTLRKLQLEGSSVEASYPSDALPNVHPWHVGSQVPGFSRMSPFASPIRGPDGTLVPPPQWEPHYVASLHRSARSADRLSLDAHAYALELTPSHSHLTATDAVSATGKDGDESDVVRLGHGPLPRVMELEGQFPLSLLALLDLTSAPRLLATVLEQHRQAKAQLGTVVEYKTVAWPAPERRTSIATPPPLLASLNATKLRLNLSSTDFLNTSVPVKRMAPELRQRRPSGPTTAKLATLAAALKAAQESDSEVSPSTLAEWSVQLDDVVASSAPVISPGSRFLTGEVSPPATPLSTAVAARLAAMSYDLNSSFESMSIELDKSTEALKLDALHSTPPPAVASVGRTPTTRHQRTFAIRSQTRSVTDIHSASSTSSSSESHSQSSDSNTGYVEVVSPFSHSMQQVAVDDRPTPSPQNVTPAPAHGSPEMQMLSPEQACDSPIRSLSLASELSEFEPSASSGSQTSSSRCNVDTPLAFLPTIKLQVASSIGELGASAELAYKDDLAGPIGTYAKVTNRHNKSWCKRWVYLDPSTGTLTLFKKQKHKAHVDRLFLTDNNEWTLIRDRSKMRKRKMTWPTLLLGSPRIGKRYWFKFGSADETEHWAAAITGILNATILASLAADAFLMDSDPSLGSSNNNLDDADDAAADCGDHVSGGTDSEKLSSAMECSHQLIMAHLDRQNNSHDFVDESQESGSDSGPRHVVMASNDLLHHDSAISFGSPPSVHYAPLTPSDVVEHDDATGSADPGSALPRTMSRAETQSMSQSTSFATDRGSGDDPTASSDGEIEPPEHSSMPAPATGSKLEPPSIVARKPHMTLSMLKRPSLTFSSSSRTATPSNLQVTTGPDASVSSRLKSPQVPRLPDLSNLPGDAESDNESNSNSGSAGSRDEHPAAGLPHAGIGIEIDHGDVGSLGSYRRRSSHHSRSQRLNARASPRTPSRNVLMKYSLTPKGGTNSPRDSPRASASDDIQRSMPWLSLVTAADVLALADLQSNRLAEVPVSLVVDNGSTPRSGYLLVLDLHARSVSLVRKRRMRKNTVLASWLLIQTRTLPRTVDNDSFTLEKAAVDAPMSALSPPFASDAGADAYVLAAKDESRVRILALFDAFRRTARGSPECKVLMGKTCRVAYAIQGSELYKHARGALVHVDKIICGGWLRITDSRRDTSYLHAVTLRAIHD</sequence>
<dbReference type="Proteomes" id="UP000054408">
    <property type="component" value="Unassembled WGS sequence"/>
</dbReference>
<name>A0A0L0DW73_THETB</name>
<feature type="compositionally biased region" description="Low complexity" evidence="4">
    <location>
        <begin position="1234"/>
        <end position="1243"/>
    </location>
</feature>
<dbReference type="GO" id="GO:0005096">
    <property type="term" value="F:GTPase activator activity"/>
    <property type="evidence" value="ECO:0007669"/>
    <property type="project" value="UniProtKB-KW"/>
</dbReference>
<reference evidence="5 6" key="1">
    <citation type="submission" date="2010-05" db="EMBL/GenBank/DDBJ databases">
        <title>The Genome Sequence of Thecamonas trahens ATCC 50062.</title>
        <authorList>
            <consortium name="The Broad Institute Genome Sequencing Platform"/>
            <person name="Russ C."/>
            <person name="Cuomo C."/>
            <person name="Shea T."/>
            <person name="Young S.K."/>
            <person name="Zeng Q."/>
            <person name="Koehrsen M."/>
            <person name="Haas B."/>
            <person name="Borodovsky M."/>
            <person name="Guigo R."/>
            <person name="Alvarado L."/>
            <person name="Berlin A."/>
            <person name="Bochicchio J."/>
            <person name="Borenstein D."/>
            <person name="Chapman S."/>
            <person name="Chen Z."/>
            <person name="Freedman E."/>
            <person name="Gellesch M."/>
            <person name="Goldberg J."/>
            <person name="Griggs A."/>
            <person name="Gujja S."/>
            <person name="Heilman E."/>
            <person name="Heiman D."/>
            <person name="Hepburn T."/>
            <person name="Howarth C."/>
            <person name="Jen D."/>
            <person name="Larson L."/>
            <person name="Mehta T."/>
            <person name="Park D."/>
            <person name="Pearson M."/>
            <person name="Roberts A."/>
            <person name="Saif S."/>
            <person name="Shenoy N."/>
            <person name="Sisk P."/>
            <person name="Stolte C."/>
            <person name="Sykes S."/>
            <person name="Thomson T."/>
            <person name="Walk T."/>
            <person name="White J."/>
            <person name="Yandava C."/>
            <person name="Burger G."/>
            <person name="Gray M.W."/>
            <person name="Holland P.W.H."/>
            <person name="King N."/>
            <person name="Lang F.B.F."/>
            <person name="Roger A.J."/>
            <person name="Ruiz-Trillo I."/>
            <person name="Lander E."/>
            <person name="Nusbaum C."/>
        </authorList>
    </citation>
    <scope>NUCLEOTIDE SEQUENCE [LARGE SCALE GENOMIC DNA]</scope>
    <source>
        <strain evidence="5 6">ATCC 50062</strain>
    </source>
</reference>
<dbReference type="InterPro" id="IPR011993">
    <property type="entry name" value="PH-like_dom_sf"/>
</dbReference>
<evidence type="ECO:0008006" key="7">
    <source>
        <dbReference type="Google" id="ProtNLM"/>
    </source>
</evidence>
<proteinExistence type="predicted"/>
<feature type="region of interest" description="Disordered" evidence="4">
    <location>
        <begin position="301"/>
        <end position="330"/>
    </location>
</feature>
<feature type="compositionally biased region" description="Polar residues" evidence="4">
    <location>
        <begin position="717"/>
        <end position="728"/>
    </location>
</feature>
<dbReference type="InterPro" id="IPR001611">
    <property type="entry name" value="Leu-rich_rpt"/>
</dbReference>
<dbReference type="GO" id="GO:0005634">
    <property type="term" value="C:nucleus"/>
    <property type="evidence" value="ECO:0007669"/>
    <property type="project" value="TreeGrafter"/>
</dbReference>
<feature type="compositionally biased region" description="Polar residues" evidence="4">
    <location>
        <begin position="1114"/>
        <end position="1127"/>
    </location>
</feature>
<organism evidence="5 6">
    <name type="scientific">Thecamonas trahens ATCC 50062</name>
    <dbReference type="NCBI Taxonomy" id="461836"/>
    <lineage>
        <taxon>Eukaryota</taxon>
        <taxon>Apusozoa</taxon>
        <taxon>Apusomonadida</taxon>
        <taxon>Apusomonadidae</taxon>
        <taxon>Thecamonas</taxon>
    </lineage>
</organism>
<feature type="region of interest" description="Disordered" evidence="4">
    <location>
        <begin position="1085"/>
        <end position="1165"/>
    </location>
</feature>